<gene>
    <name evidence="3" type="ORF">I8J29_28415</name>
</gene>
<reference evidence="3 4" key="1">
    <citation type="submission" date="2021-03" db="EMBL/GenBank/DDBJ databases">
        <title>Paenibacillus artemisicola MWE-103 whole genome sequence.</title>
        <authorList>
            <person name="Ham Y.J."/>
        </authorList>
    </citation>
    <scope>NUCLEOTIDE SEQUENCE [LARGE SCALE GENOMIC DNA]</scope>
    <source>
        <strain evidence="3 4">MWE-103</strain>
    </source>
</reference>
<dbReference type="InterPro" id="IPR032485">
    <property type="entry name" value="LRP1-like_beta_prop"/>
</dbReference>
<feature type="chain" id="PRO_5045328085" evidence="1">
    <location>
        <begin position="25"/>
        <end position="428"/>
    </location>
</feature>
<dbReference type="Pfam" id="PF16472">
    <property type="entry name" value="DUF5050"/>
    <property type="match status" value="1"/>
</dbReference>
<evidence type="ECO:0000313" key="3">
    <source>
        <dbReference type="EMBL" id="MBO7748122.1"/>
    </source>
</evidence>
<accession>A0ABS3WIJ6</accession>
<comment type="caution">
    <text evidence="3">The sequence shown here is derived from an EMBL/GenBank/DDBJ whole genome shotgun (WGS) entry which is preliminary data.</text>
</comment>
<organism evidence="3 4">
    <name type="scientific">Paenibacillus artemisiicola</name>
    <dbReference type="NCBI Taxonomy" id="1172618"/>
    <lineage>
        <taxon>Bacteria</taxon>
        <taxon>Bacillati</taxon>
        <taxon>Bacillota</taxon>
        <taxon>Bacilli</taxon>
        <taxon>Bacillales</taxon>
        <taxon>Paenibacillaceae</taxon>
        <taxon>Paenibacillus</taxon>
    </lineage>
</organism>
<evidence type="ECO:0000313" key="4">
    <source>
        <dbReference type="Proteomes" id="UP000670947"/>
    </source>
</evidence>
<name>A0ABS3WIJ6_9BACL</name>
<protein>
    <submittedName>
        <fullName evidence="3">DUF5050 domain-containing protein</fullName>
    </submittedName>
</protein>
<sequence>MKIWKGLIAGAAALSLLTGQTAVTAQQAGLTGAQKDAMAQTLADADENQLLGVDETGWIYYQDSDWMTRKRYLDGTQDQPADGEKLLYFTPPGSYSLRDNRNMAVVRVTDDQPLLKQLYEHDFQDRFLFESGSSVVYWHGTGKERVSFGDEKIEQYTRGNVNVSNLDGSGNKTLFSDNGRLDYYSMSVHDGYVYYVLTHEDGYGGDLYRVGLDGKGRKKIAGDYADSVASNDGNVPGGLRYEALFGDKSGPVLAINGTVFYRSTDHGIYRIGADGKKTKLAGKGTAHYIVDGGWMYYNTEAVDEEGGLSYTGPIYRIKLGGGKPVKLTGIRANFVTAKDGWIYYEYDAVEGTGVLERKKADGSGLKQRIMSLEDHWFGTKLVGDWFVYSLGDDDDYRVKLDGSRNVAVKSFPPKCWPQGWPTNDPACG</sequence>
<feature type="domain" description="Prolow-density lipoprotein receptor-related protein 1-like beta-propeller" evidence="2">
    <location>
        <begin position="244"/>
        <end position="404"/>
    </location>
</feature>
<dbReference type="Proteomes" id="UP000670947">
    <property type="component" value="Unassembled WGS sequence"/>
</dbReference>
<keyword evidence="4" id="KW-1185">Reference proteome</keyword>
<dbReference type="SUPFAM" id="SSF82171">
    <property type="entry name" value="DPP6 N-terminal domain-like"/>
    <property type="match status" value="1"/>
</dbReference>
<evidence type="ECO:0000259" key="2">
    <source>
        <dbReference type="Pfam" id="PF16472"/>
    </source>
</evidence>
<evidence type="ECO:0000256" key="1">
    <source>
        <dbReference type="SAM" id="SignalP"/>
    </source>
</evidence>
<feature type="signal peptide" evidence="1">
    <location>
        <begin position="1"/>
        <end position="24"/>
    </location>
</feature>
<keyword evidence="1" id="KW-0732">Signal</keyword>
<dbReference type="RefSeq" id="WP_208850717.1">
    <property type="nucleotide sequence ID" value="NZ_JAGGDJ010000048.1"/>
</dbReference>
<proteinExistence type="predicted"/>
<dbReference type="EMBL" id="JAGGDJ010000048">
    <property type="protein sequence ID" value="MBO7748122.1"/>
    <property type="molecule type" value="Genomic_DNA"/>
</dbReference>